<feature type="coiled-coil region" evidence="1">
    <location>
        <begin position="24"/>
        <end position="65"/>
    </location>
</feature>
<sequence length="103" mass="11602">MTEDGAFTVELAIAELRRGIDVRLANQEGQIALLYQRNELHERRADDHARLIEELEARLSAAEREQVTRAHLDNRFRHTLALLSLIATMASVAVGILIAFLGR</sequence>
<reference evidence="3 4" key="1">
    <citation type="submission" date="2019-09" db="EMBL/GenBank/DDBJ databases">
        <title>Actinomadura physcomitrii sp. nov., a novel actinomycete isolated from moss [Physcomitrium sphaericum (Ludw) Fuernr].</title>
        <authorList>
            <person name="Zhuang X."/>
            <person name="Liu C."/>
        </authorList>
    </citation>
    <scope>NUCLEOTIDE SEQUENCE [LARGE SCALE GENOMIC DNA]</scope>
    <source>
        <strain evidence="3 4">HMC1</strain>
    </source>
</reference>
<evidence type="ECO:0000313" key="4">
    <source>
        <dbReference type="Proteomes" id="UP000468735"/>
    </source>
</evidence>
<evidence type="ECO:0000313" key="3">
    <source>
        <dbReference type="EMBL" id="KAB2349436.1"/>
    </source>
</evidence>
<feature type="transmembrane region" description="Helical" evidence="2">
    <location>
        <begin position="79"/>
        <end position="101"/>
    </location>
</feature>
<proteinExistence type="predicted"/>
<evidence type="ECO:0000256" key="1">
    <source>
        <dbReference type="SAM" id="Coils"/>
    </source>
</evidence>
<organism evidence="3 4">
    <name type="scientific">Actinomadura rudentiformis</name>
    <dbReference type="NCBI Taxonomy" id="359158"/>
    <lineage>
        <taxon>Bacteria</taxon>
        <taxon>Bacillati</taxon>
        <taxon>Actinomycetota</taxon>
        <taxon>Actinomycetes</taxon>
        <taxon>Streptosporangiales</taxon>
        <taxon>Thermomonosporaceae</taxon>
        <taxon>Actinomadura</taxon>
    </lineage>
</organism>
<keyword evidence="2" id="KW-0812">Transmembrane</keyword>
<keyword evidence="2" id="KW-0472">Membrane</keyword>
<evidence type="ECO:0000256" key="2">
    <source>
        <dbReference type="SAM" id="Phobius"/>
    </source>
</evidence>
<keyword evidence="2" id="KW-1133">Transmembrane helix</keyword>
<comment type="caution">
    <text evidence="3">The sequence shown here is derived from an EMBL/GenBank/DDBJ whole genome shotgun (WGS) entry which is preliminary data.</text>
</comment>
<keyword evidence="4" id="KW-1185">Reference proteome</keyword>
<protein>
    <submittedName>
        <fullName evidence="3">Uncharacterized protein</fullName>
    </submittedName>
</protein>
<dbReference type="EMBL" id="WBMT01000005">
    <property type="protein sequence ID" value="KAB2349436.1"/>
    <property type="molecule type" value="Genomic_DNA"/>
</dbReference>
<dbReference type="RefSeq" id="WP_151560205.1">
    <property type="nucleotide sequence ID" value="NZ_WBMT01000005.1"/>
</dbReference>
<dbReference type="Proteomes" id="UP000468735">
    <property type="component" value="Unassembled WGS sequence"/>
</dbReference>
<accession>A0A6H9YUG1</accession>
<keyword evidence="1" id="KW-0175">Coiled coil</keyword>
<name>A0A6H9YUG1_9ACTN</name>
<dbReference type="AlphaFoldDB" id="A0A6H9YUG1"/>
<dbReference type="OrthoDB" id="4310037at2"/>
<gene>
    <name evidence="3" type="ORF">F8566_11625</name>
</gene>